<protein>
    <submittedName>
        <fullName evidence="1">Uncharacterized protein</fullName>
    </submittedName>
</protein>
<dbReference type="RefSeq" id="WP_182536660.1">
    <property type="nucleotide sequence ID" value="NZ_JACJIP010000019.1"/>
</dbReference>
<organism evidence="1 2">
    <name type="scientific">Fontibacillus solani</name>
    <dbReference type="NCBI Taxonomy" id="1572857"/>
    <lineage>
        <taxon>Bacteria</taxon>
        <taxon>Bacillati</taxon>
        <taxon>Bacillota</taxon>
        <taxon>Bacilli</taxon>
        <taxon>Bacillales</taxon>
        <taxon>Paenibacillaceae</taxon>
        <taxon>Fontibacillus</taxon>
    </lineage>
</organism>
<keyword evidence="2" id="KW-1185">Reference proteome</keyword>
<evidence type="ECO:0000313" key="2">
    <source>
        <dbReference type="Proteomes" id="UP000567067"/>
    </source>
</evidence>
<reference evidence="1 2" key="1">
    <citation type="submission" date="2020-08" db="EMBL/GenBank/DDBJ databases">
        <title>Genomic Encyclopedia of Type Strains, Phase III (KMG-III): the genomes of soil and plant-associated and newly described type strains.</title>
        <authorList>
            <person name="Whitman W."/>
        </authorList>
    </citation>
    <scope>NUCLEOTIDE SEQUENCE [LARGE SCALE GENOMIC DNA]</scope>
    <source>
        <strain evidence="1 2">CECT 8693</strain>
    </source>
</reference>
<comment type="caution">
    <text evidence="1">The sequence shown here is derived from an EMBL/GenBank/DDBJ whole genome shotgun (WGS) entry which is preliminary data.</text>
</comment>
<proteinExistence type="predicted"/>
<evidence type="ECO:0000313" key="1">
    <source>
        <dbReference type="EMBL" id="MBA9086488.1"/>
    </source>
</evidence>
<accession>A0A7W3SUR1</accession>
<dbReference type="AlphaFoldDB" id="A0A7W3SUR1"/>
<dbReference type="EMBL" id="JACJIP010000019">
    <property type="protein sequence ID" value="MBA9086488.1"/>
    <property type="molecule type" value="Genomic_DNA"/>
</dbReference>
<name>A0A7W3SUR1_9BACL</name>
<dbReference type="Proteomes" id="UP000567067">
    <property type="component" value="Unassembled WGS sequence"/>
</dbReference>
<gene>
    <name evidence="1" type="ORF">FHR92_002966</name>
</gene>
<sequence>MEKEQSDLLAEQLEEANRNFDKILPQIWKQAEGNLKRMEADYLKEQGEKSS</sequence>